<evidence type="ECO:0000256" key="5">
    <source>
        <dbReference type="ARBA" id="ARBA00022691"/>
    </source>
</evidence>
<name>T2GEC0_MEGG1</name>
<evidence type="ECO:0000256" key="7">
    <source>
        <dbReference type="HAMAP-Rule" id="MF_00607"/>
    </source>
</evidence>
<evidence type="ECO:0000259" key="9">
    <source>
        <dbReference type="SMART" id="SM00650"/>
    </source>
</evidence>
<dbReference type="InterPro" id="IPR029063">
    <property type="entry name" value="SAM-dependent_MTases_sf"/>
</dbReference>
<evidence type="ECO:0000313" key="11">
    <source>
        <dbReference type="Proteomes" id="UP000016587"/>
    </source>
</evidence>
<dbReference type="AlphaFoldDB" id="T2GEC0"/>
<dbReference type="EC" id="2.1.1.182" evidence="7"/>
<dbReference type="InterPro" id="IPR023165">
    <property type="entry name" value="rRNA_Ade_diMease-like_C"/>
</dbReference>
<dbReference type="CDD" id="cd02440">
    <property type="entry name" value="AdoMet_MTases"/>
    <property type="match status" value="1"/>
</dbReference>
<reference evidence="11" key="2">
    <citation type="submission" date="2013-07" db="EMBL/GenBank/DDBJ databases">
        <authorList>
            <person name="Morais-Silva F.O."/>
            <person name="Rezende A.M."/>
            <person name="Pimentel C."/>
            <person name="Resende D.M."/>
            <person name="Santos C.I."/>
            <person name="Clemente C."/>
            <person name="de Oliveira L.M."/>
            <person name="da Silva S.M."/>
            <person name="Costa D.A."/>
            <person name="Varela-Raposo A."/>
            <person name="Horacio E.C.A."/>
            <person name="Matos M."/>
            <person name="Flores O."/>
            <person name="Ruiz J.C."/>
            <person name="Rodrigues-Pousada C."/>
        </authorList>
    </citation>
    <scope>NUCLEOTIDE SEQUENCE [LARGE SCALE GENOMIC DNA]</scope>
    <source>
        <strain evidence="11">ATCC 19364 / DSM 1382 / NCIMB 9332 / VKM B-1759</strain>
    </source>
</reference>
<dbReference type="InterPro" id="IPR020598">
    <property type="entry name" value="rRNA_Ade_methylase_Trfase_N"/>
</dbReference>
<dbReference type="KEGG" id="dgg:DGI_2515"/>
<dbReference type="PANTHER" id="PTHR11727:SF7">
    <property type="entry name" value="DIMETHYLADENOSINE TRANSFERASE-RELATED"/>
    <property type="match status" value="1"/>
</dbReference>
<evidence type="ECO:0000256" key="2">
    <source>
        <dbReference type="ARBA" id="ARBA00022552"/>
    </source>
</evidence>
<dbReference type="PATRIC" id="fig|1121448.10.peg.2467"/>
<dbReference type="NCBIfam" id="TIGR00755">
    <property type="entry name" value="ksgA"/>
    <property type="match status" value="1"/>
</dbReference>
<evidence type="ECO:0000256" key="4">
    <source>
        <dbReference type="ARBA" id="ARBA00022679"/>
    </source>
</evidence>
<dbReference type="PROSITE" id="PS01131">
    <property type="entry name" value="RRNA_A_DIMETH"/>
    <property type="match status" value="1"/>
</dbReference>
<feature type="binding site" evidence="7 8">
    <location>
        <position position="111"/>
    </location>
    <ligand>
        <name>S-adenosyl-L-methionine</name>
        <dbReference type="ChEBI" id="CHEBI:59789"/>
    </ligand>
</feature>
<dbReference type="RefSeq" id="WP_021761252.1">
    <property type="nucleotide sequence ID" value="NC_022444.1"/>
</dbReference>
<dbReference type="EMBL" id="CP006585">
    <property type="protein sequence ID" value="AGW14252.1"/>
    <property type="molecule type" value="Genomic_DNA"/>
</dbReference>
<dbReference type="HAMAP" id="MF_00607">
    <property type="entry name" value="16SrRNA_methyltr_A"/>
    <property type="match status" value="1"/>
</dbReference>
<dbReference type="HOGENOM" id="CLU_041220_0_1_7"/>
<dbReference type="SMART" id="SM00650">
    <property type="entry name" value="rADc"/>
    <property type="match status" value="1"/>
</dbReference>
<comment type="catalytic activity">
    <reaction evidence="7">
        <text>adenosine(1518)/adenosine(1519) in 16S rRNA + 4 S-adenosyl-L-methionine = N(6)-dimethyladenosine(1518)/N(6)-dimethyladenosine(1519) in 16S rRNA + 4 S-adenosyl-L-homocysteine + 4 H(+)</text>
        <dbReference type="Rhea" id="RHEA:19609"/>
        <dbReference type="Rhea" id="RHEA-COMP:10232"/>
        <dbReference type="Rhea" id="RHEA-COMP:10233"/>
        <dbReference type="ChEBI" id="CHEBI:15378"/>
        <dbReference type="ChEBI" id="CHEBI:57856"/>
        <dbReference type="ChEBI" id="CHEBI:59789"/>
        <dbReference type="ChEBI" id="CHEBI:74411"/>
        <dbReference type="ChEBI" id="CHEBI:74493"/>
        <dbReference type="EC" id="2.1.1.182"/>
    </reaction>
</comment>
<dbReference type="OrthoDB" id="9814755at2"/>
<reference evidence="10 11" key="1">
    <citation type="journal article" date="2013" name="J. Bacteriol.">
        <title>Roles of HynAB and Ech, the only two hydrogenases found in the model sulfate reducer Desulfovibrio gigas.</title>
        <authorList>
            <person name="Morais-Silva F.O."/>
            <person name="Santos C.I."/>
            <person name="Rodrigues R."/>
            <person name="Pereira I.A."/>
            <person name="Rodrigues-Pousada C."/>
        </authorList>
    </citation>
    <scope>NUCLEOTIDE SEQUENCE [LARGE SCALE GENOMIC DNA]</scope>
    <source>
        <strain evidence="11">ATCC 19364 / DSM 1382 / NCIMB 9332 / VKM B-1759</strain>
    </source>
</reference>
<evidence type="ECO:0000256" key="3">
    <source>
        <dbReference type="ARBA" id="ARBA00022603"/>
    </source>
</evidence>
<dbReference type="STRING" id="1121448.DGI_2515"/>
<evidence type="ECO:0000313" key="10">
    <source>
        <dbReference type="EMBL" id="AGW14252.1"/>
    </source>
</evidence>
<dbReference type="eggNOG" id="COG0030">
    <property type="taxonomic scope" value="Bacteria"/>
</dbReference>
<evidence type="ECO:0000256" key="8">
    <source>
        <dbReference type="PROSITE-ProRule" id="PRU01026"/>
    </source>
</evidence>
<protein>
    <recommendedName>
        <fullName evidence="7">Ribosomal RNA small subunit methyltransferase A</fullName>
        <ecNumber evidence="7">2.1.1.182</ecNumber>
    </recommendedName>
    <alternativeName>
        <fullName evidence="7">16S rRNA (adenine(1518)-N(6)/adenine(1519)-N(6))-dimethyltransferase</fullName>
    </alternativeName>
    <alternativeName>
        <fullName evidence="7">16S rRNA dimethyladenosine transferase</fullName>
    </alternativeName>
    <alternativeName>
        <fullName evidence="7">16S rRNA dimethylase</fullName>
    </alternativeName>
    <alternativeName>
        <fullName evidence="7">S-adenosylmethionine-6-N', N'-adenosyl(rRNA) dimethyltransferase</fullName>
    </alternativeName>
</protein>
<proteinExistence type="inferred from homology"/>
<keyword evidence="5 7" id="KW-0949">S-adenosyl-L-methionine</keyword>
<dbReference type="Gene3D" id="1.10.8.100">
    <property type="entry name" value="Ribosomal RNA adenine dimethylase-like, domain 2"/>
    <property type="match status" value="1"/>
</dbReference>
<dbReference type="PANTHER" id="PTHR11727">
    <property type="entry name" value="DIMETHYLADENOSINE TRANSFERASE"/>
    <property type="match status" value="1"/>
</dbReference>
<sequence>MHIRPSSPHPRAKKSLGQHFLHDVNTARRIASLLEIGPDDTVLEIGPGTGALTRHLIAAAPRRLICLEKDRELAPLLKTSHPDVDVVLMDAMQAPWDRLGAACPGLKIAGNLPYNVASPLMWDCIARTPGFERAVFMIQKEVARRIVAPPGGKEYGALTVWLQAFATVEYAFTVGPGVFTPRPKVDSGVIVLRPRPLNLHDLAPAGPAELAAVVRRCFQQRRKQLGTILRGYIDESVAGILAADGILLTARPETLAVSQFLTLAKCLGRRFAP</sequence>
<dbReference type="SUPFAM" id="SSF53335">
    <property type="entry name" value="S-adenosyl-L-methionine-dependent methyltransferases"/>
    <property type="match status" value="1"/>
</dbReference>
<dbReference type="Proteomes" id="UP000016587">
    <property type="component" value="Chromosome"/>
</dbReference>
<feature type="binding site" evidence="7 8">
    <location>
        <position position="68"/>
    </location>
    <ligand>
        <name>S-adenosyl-L-methionine</name>
        <dbReference type="ChEBI" id="CHEBI:59789"/>
    </ligand>
</feature>
<feature type="binding site" evidence="7 8">
    <location>
        <position position="90"/>
    </location>
    <ligand>
        <name>S-adenosyl-L-methionine</name>
        <dbReference type="ChEBI" id="CHEBI:59789"/>
    </ligand>
</feature>
<dbReference type="InterPro" id="IPR020596">
    <property type="entry name" value="rRNA_Ade_Mease_Trfase_CS"/>
</dbReference>
<dbReference type="Gene3D" id="3.40.50.150">
    <property type="entry name" value="Vaccinia Virus protein VP39"/>
    <property type="match status" value="1"/>
</dbReference>
<organism evidence="10 11">
    <name type="scientific">Megalodesulfovibrio gigas (strain ATCC 19364 / DSM 1382 / NCIMB 9332 / VKM B-1759)</name>
    <name type="common">Desulfovibrio gigas</name>
    <dbReference type="NCBI Taxonomy" id="1121448"/>
    <lineage>
        <taxon>Bacteria</taxon>
        <taxon>Pseudomonadati</taxon>
        <taxon>Thermodesulfobacteriota</taxon>
        <taxon>Desulfovibrionia</taxon>
        <taxon>Desulfovibrionales</taxon>
        <taxon>Desulfovibrionaceae</taxon>
        <taxon>Megalodesulfovibrio</taxon>
    </lineage>
</organism>
<dbReference type="InterPro" id="IPR011530">
    <property type="entry name" value="rRNA_adenine_dimethylase"/>
</dbReference>
<dbReference type="InterPro" id="IPR001737">
    <property type="entry name" value="KsgA/Erm"/>
</dbReference>
<keyword evidence="3 7" id="KW-0489">Methyltransferase</keyword>
<dbReference type="PROSITE" id="PS51689">
    <property type="entry name" value="SAM_RNA_A_N6_MT"/>
    <property type="match status" value="1"/>
</dbReference>
<comment type="function">
    <text evidence="7">Specifically dimethylates two adjacent adenosines (A1518 and A1519) in the loop of a conserved hairpin near the 3'-end of 16S rRNA in the 30S particle. May play a critical role in biogenesis of 30S subunits.</text>
</comment>
<comment type="similarity">
    <text evidence="7">Belongs to the class I-like SAM-binding methyltransferase superfamily. rRNA adenine N(6)-methyltransferase family. RsmA subfamily.</text>
</comment>
<feature type="binding site" evidence="7 8">
    <location>
        <position position="19"/>
    </location>
    <ligand>
        <name>S-adenosyl-L-methionine</name>
        <dbReference type="ChEBI" id="CHEBI:59789"/>
    </ligand>
</feature>
<feature type="domain" description="Ribosomal RNA adenine methylase transferase N-terminal" evidence="9">
    <location>
        <begin position="26"/>
        <end position="196"/>
    </location>
</feature>
<feature type="binding site" evidence="7 8">
    <location>
        <position position="46"/>
    </location>
    <ligand>
        <name>S-adenosyl-L-methionine</name>
        <dbReference type="ChEBI" id="CHEBI:59789"/>
    </ligand>
</feature>
<keyword evidence="4 7" id="KW-0808">Transferase</keyword>
<dbReference type="Pfam" id="PF00398">
    <property type="entry name" value="RrnaAD"/>
    <property type="match status" value="1"/>
</dbReference>
<keyword evidence="6 7" id="KW-0694">RNA-binding</keyword>
<dbReference type="GO" id="GO:0052908">
    <property type="term" value="F:16S rRNA (adenine(1518)-N(6)/adenine(1519)-N(6))-dimethyltransferase activity"/>
    <property type="evidence" value="ECO:0007669"/>
    <property type="project" value="UniProtKB-EC"/>
</dbReference>
<feature type="binding site" evidence="7 8">
    <location>
        <position position="21"/>
    </location>
    <ligand>
        <name>S-adenosyl-L-methionine</name>
        <dbReference type="ChEBI" id="CHEBI:59789"/>
    </ligand>
</feature>
<accession>T2GEC0</accession>
<evidence type="ECO:0000256" key="6">
    <source>
        <dbReference type="ARBA" id="ARBA00022884"/>
    </source>
</evidence>
<gene>
    <name evidence="7" type="primary">rsmA</name>
    <name evidence="7" type="synonym">ksgA</name>
    <name evidence="10" type="ORF">DGI_2515</name>
</gene>
<keyword evidence="2 7" id="KW-0698">rRNA processing</keyword>
<evidence type="ECO:0000256" key="1">
    <source>
        <dbReference type="ARBA" id="ARBA00022490"/>
    </source>
</evidence>
<dbReference type="GO" id="GO:0005829">
    <property type="term" value="C:cytosol"/>
    <property type="evidence" value="ECO:0007669"/>
    <property type="project" value="TreeGrafter"/>
</dbReference>
<dbReference type="GO" id="GO:0003723">
    <property type="term" value="F:RNA binding"/>
    <property type="evidence" value="ECO:0007669"/>
    <property type="project" value="UniProtKB-UniRule"/>
</dbReference>
<keyword evidence="11" id="KW-1185">Reference proteome</keyword>
<keyword evidence="1 7" id="KW-0963">Cytoplasm</keyword>
<comment type="subcellular location">
    <subcellularLocation>
        <location evidence="7">Cytoplasm</location>
    </subcellularLocation>
</comment>